<evidence type="ECO:0000256" key="1">
    <source>
        <dbReference type="SAM" id="Phobius"/>
    </source>
</evidence>
<accession>A0A1F6X3M3</accession>
<dbReference type="EMBL" id="MFVA01000007">
    <property type="protein sequence ID" value="OGI88688.1"/>
    <property type="molecule type" value="Genomic_DNA"/>
</dbReference>
<keyword evidence="1" id="KW-0472">Membrane</keyword>
<feature type="transmembrane region" description="Helical" evidence="1">
    <location>
        <begin position="7"/>
        <end position="26"/>
    </location>
</feature>
<sequence length="73" mass="8033">MKLSKLFHVISVLAGFLGVLALIGAWCASRNGAIWGMSETHLFNDAIVLVLVAVWLQVATMHHMMLEKNGEKI</sequence>
<organism evidence="2 3">
    <name type="scientific">Candidatus Nomurabacteria bacterium RIFCSPLOWO2_01_FULL_41_21</name>
    <dbReference type="NCBI Taxonomy" id="1801776"/>
    <lineage>
        <taxon>Bacteria</taxon>
        <taxon>Candidatus Nomuraibacteriota</taxon>
    </lineage>
</organism>
<evidence type="ECO:0000313" key="3">
    <source>
        <dbReference type="Proteomes" id="UP000176423"/>
    </source>
</evidence>
<reference evidence="2 3" key="1">
    <citation type="journal article" date="2016" name="Nat. Commun.">
        <title>Thousands of microbial genomes shed light on interconnected biogeochemical processes in an aquifer system.</title>
        <authorList>
            <person name="Anantharaman K."/>
            <person name="Brown C.T."/>
            <person name="Hug L.A."/>
            <person name="Sharon I."/>
            <person name="Castelle C.J."/>
            <person name="Probst A.J."/>
            <person name="Thomas B.C."/>
            <person name="Singh A."/>
            <person name="Wilkins M.J."/>
            <person name="Karaoz U."/>
            <person name="Brodie E.L."/>
            <person name="Williams K.H."/>
            <person name="Hubbard S.S."/>
            <person name="Banfield J.F."/>
        </authorList>
    </citation>
    <scope>NUCLEOTIDE SEQUENCE [LARGE SCALE GENOMIC DNA]</scope>
</reference>
<dbReference type="Proteomes" id="UP000176423">
    <property type="component" value="Unassembled WGS sequence"/>
</dbReference>
<proteinExistence type="predicted"/>
<evidence type="ECO:0000313" key="2">
    <source>
        <dbReference type="EMBL" id="OGI88688.1"/>
    </source>
</evidence>
<dbReference type="STRING" id="1801776.A2914_00080"/>
<name>A0A1F6X3M3_9BACT</name>
<keyword evidence="1" id="KW-1133">Transmembrane helix</keyword>
<dbReference type="AlphaFoldDB" id="A0A1F6X3M3"/>
<protein>
    <submittedName>
        <fullName evidence="2">Uncharacterized protein</fullName>
    </submittedName>
</protein>
<gene>
    <name evidence="2" type="ORF">A2914_00080</name>
</gene>
<keyword evidence="1" id="KW-0812">Transmembrane</keyword>
<comment type="caution">
    <text evidence="2">The sequence shown here is derived from an EMBL/GenBank/DDBJ whole genome shotgun (WGS) entry which is preliminary data.</text>
</comment>